<dbReference type="PANTHER" id="PTHR39173:SF1">
    <property type="entry name" value="ACETYLTRANSFERASE"/>
    <property type="match status" value="1"/>
</dbReference>
<feature type="domain" description="N-acetyltransferase" evidence="1">
    <location>
        <begin position="1"/>
        <end position="175"/>
    </location>
</feature>
<dbReference type="Gene3D" id="3.40.630.30">
    <property type="match status" value="1"/>
</dbReference>
<dbReference type="RefSeq" id="WP_261811608.1">
    <property type="nucleotide sequence ID" value="NZ_CP078078.1"/>
</dbReference>
<keyword evidence="2" id="KW-0808">Transferase</keyword>
<dbReference type="EC" id="2.3.1.-" evidence="2"/>
<organism evidence="2 3">
    <name type="scientific">Microbacterium aurugineum</name>
    <dbReference type="NCBI Taxonomy" id="2851642"/>
    <lineage>
        <taxon>Bacteria</taxon>
        <taxon>Bacillati</taxon>
        <taxon>Actinomycetota</taxon>
        <taxon>Actinomycetes</taxon>
        <taxon>Micrococcales</taxon>
        <taxon>Microbacteriaceae</taxon>
        <taxon>Microbacterium</taxon>
    </lineage>
</organism>
<evidence type="ECO:0000313" key="3">
    <source>
        <dbReference type="Proteomes" id="UP000830631"/>
    </source>
</evidence>
<keyword evidence="2" id="KW-0012">Acyltransferase</keyword>
<proteinExistence type="predicted"/>
<sequence>MTIALSRPTTDLFESWASAVAEFEGGHVDGAGIEKGLVPDRAACEAFVEMAALFATPGAALPEGRVPCDYFWITEGDEVVGFIAFRRELNEWLRRFGGHIGYSVIPSRRREGIVREALRLMLRLAKAEGYERVMLTCDDDNVGSIRTIEGAGGELEDVIDAPEPGLPRVRRYWIDISGTSLTAS</sequence>
<keyword evidence="3" id="KW-1185">Reference proteome</keyword>
<dbReference type="SUPFAM" id="SSF55729">
    <property type="entry name" value="Acyl-CoA N-acyltransferases (Nat)"/>
    <property type="match status" value="1"/>
</dbReference>
<dbReference type="PROSITE" id="PS51186">
    <property type="entry name" value="GNAT"/>
    <property type="match status" value="1"/>
</dbReference>
<dbReference type="Pfam" id="PF00583">
    <property type="entry name" value="Acetyltransf_1"/>
    <property type="match status" value="1"/>
</dbReference>
<reference evidence="2 3" key="1">
    <citation type="submission" date="2021-06" db="EMBL/GenBank/DDBJ databases">
        <title>Genome-based taxonomic framework of Microbacterium strains isolated from marine environment, the description of four new species and reclassification of four preexisting species.</title>
        <authorList>
            <person name="Lee S.D."/>
            <person name="Kim S.-M."/>
            <person name="Byeon Y.-S."/>
            <person name="Yang H.L."/>
            <person name="Kim I.S."/>
        </authorList>
    </citation>
    <scope>NUCLEOTIDE SEQUENCE [LARGE SCALE GENOMIC DNA]</scope>
    <source>
        <strain evidence="2 3">KSW4-10</strain>
    </source>
</reference>
<accession>A0ABY4J4P1</accession>
<gene>
    <name evidence="2" type="ORF">KV397_14905</name>
</gene>
<evidence type="ECO:0000259" key="1">
    <source>
        <dbReference type="PROSITE" id="PS51186"/>
    </source>
</evidence>
<name>A0ABY4J4P1_9MICO</name>
<dbReference type="Proteomes" id="UP000830631">
    <property type="component" value="Chromosome"/>
</dbReference>
<protein>
    <submittedName>
        <fullName evidence="2">GNAT family N-acetyltransferase</fullName>
        <ecNumber evidence="2">2.3.1.-</ecNumber>
    </submittedName>
</protein>
<dbReference type="GO" id="GO:0016746">
    <property type="term" value="F:acyltransferase activity"/>
    <property type="evidence" value="ECO:0007669"/>
    <property type="project" value="UniProtKB-KW"/>
</dbReference>
<dbReference type="EMBL" id="CP078078">
    <property type="protein sequence ID" value="UPL18956.1"/>
    <property type="molecule type" value="Genomic_DNA"/>
</dbReference>
<dbReference type="CDD" id="cd04301">
    <property type="entry name" value="NAT_SF"/>
    <property type="match status" value="1"/>
</dbReference>
<evidence type="ECO:0000313" key="2">
    <source>
        <dbReference type="EMBL" id="UPL18956.1"/>
    </source>
</evidence>
<dbReference type="InterPro" id="IPR016181">
    <property type="entry name" value="Acyl_CoA_acyltransferase"/>
</dbReference>
<dbReference type="PANTHER" id="PTHR39173">
    <property type="entry name" value="ACETYLTRANSFERASE"/>
    <property type="match status" value="1"/>
</dbReference>
<dbReference type="InterPro" id="IPR000182">
    <property type="entry name" value="GNAT_dom"/>
</dbReference>